<reference evidence="3" key="1">
    <citation type="submission" date="2014-03" db="EMBL/GenBank/DDBJ databases">
        <title>The Genome Sequence of Puccinia striiformis f. sp. tritici PST-78.</title>
        <authorList>
            <consortium name="The Broad Institute Genome Sequencing Platform"/>
            <person name="Cuomo C."/>
            <person name="Hulbert S."/>
            <person name="Chen X."/>
            <person name="Walker B."/>
            <person name="Young S.K."/>
            <person name="Zeng Q."/>
            <person name="Gargeya S."/>
            <person name="Fitzgerald M."/>
            <person name="Haas B."/>
            <person name="Abouelleil A."/>
            <person name="Alvarado L."/>
            <person name="Arachchi H.M."/>
            <person name="Berlin A.M."/>
            <person name="Chapman S.B."/>
            <person name="Goldberg J."/>
            <person name="Griggs A."/>
            <person name="Gujja S."/>
            <person name="Hansen M."/>
            <person name="Howarth C."/>
            <person name="Imamovic A."/>
            <person name="Larimer J."/>
            <person name="McCowan C."/>
            <person name="Montmayeur A."/>
            <person name="Murphy C."/>
            <person name="Neiman D."/>
            <person name="Pearson M."/>
            <person name="Priest M."/>
            <person name="Roberts A."/>
            <person name="Saif S."/>
            <person name="Shea T."/>
            <person name="Sisk P."/>
            <person name="Sykes S."/>
            <person name="Wortman J."/>
            <person name="Nusbaum C."/>
            <person name="Birren B."/>
        </authorList>
    </citation>
    <scope>NUCLEOTIDE SEQUENCE [LARGE SCALE GENOMIC DNA]</scope>
    <source>
        <strain evidence="3">race PST-78</strain>
    </source>
</reference>
<dbReference type="EMBL" id="AJIL01000050">
    <property type="protein sequence ID" value="KNE99006.1"/>
    <property type="molecule type" value="Genomic_DNA"/>
</dbReference>
<sequence>MLELGFSPSEYKNLLYFDGHERPDVVELRKKYVNTYNSLQKYSRIHRNHIHPSRRINDPLKGEAKTSLAATRNDQALIGKRWAFGDSQSRGGKTPESPDAATILYPGANKDNELN</sequence>
<feature type="region of interest" description="Disordered" evidence="1">
    <location>
        <begin position="83"/>
        <end position="115"/>
    </location>
</feature>
<dbReference type="AlphaFoldDB" id="A0A0L0VII1"/>
<evidence type="ECO:0000256" key="1">
    <source>
        <dbReference type="SAM" id="MobiDB-lite"/>
    </source>
</evidence>
<dbReference type="Proteomes" id="UP000054564">
    <property type="component" value="Unassembled WGS sequence"/>
</dbReference>
<dbReference type="PANTHER" id="PTHR35871">
    <property type="entry name" value="EXPRESSED PROTEIN"/>
    <property type="match status" value="1"/>
</dbReference>
<protein>
    <submittedName>
        <fullName evidence="2">Uncharacterized protein</fullName>
    </submittedName>
</protein>
<name>A0A0L0VII1_9BASI</name>
<dbReference type="PANTHER" id="PTHR35871:SF1">
    <property type="entry name" value="CXC1-LIKE CYSTEINE CLUSTER ASSOCIATED WITH KDZ TRANSPOSASES DOMAIN-CONTAINING PROTEIN"/>
    <property type="match status" value="1"/>
</dbReference>
<evidence type="ECO:0000313" key="3">
    <source>
        <dbReference type="Proteomes" id="UP000054564"/>
    </source>
</evidence>
<keyword evidence="3" id="KW-1185">Reference proteome</keyword>
<organism evidence="2 3">
    <name type="scientific">Puccinia striiformis f. sp. tritici PST-78</name>
    <dbReference type="NCBI Taxonomy" id="1165861"/>
    <lineage>
        <taxon>Eukaryota</taxon>
        <taxon>Fungi</taxon>
        <taxon>Dikarya</taxon>
        <taxon>Basidiomycota</taxon>
        <taxon>Pucciniomycotina</taxon>
        <taxon>Pucciniomycetes</taxon>
        <taxon>Pucciniales</taxon>
        <taxon>Pucciniaceae</taxon>
        <taxon>Puccinia</taxon>
    </lineage>
</organism>
<accession>A0A0L0VII1</accession>
<gene>
    <name evidence="2" type="ORF">PSTG_07657</name>
</gene>
<proteinExistence type="predicted"/>
<comment type="caution">
    <text evidence="2">The sequence shown here is derived from an EMBL/GenBank/DDBJ whole genome shotgun (WGS) entry which is preliminary data.</text>
</comment>
<evidence type="ECO:0000313" key="2">
    <source>
        <dbReference type="EMBL" id="KNE99006.1"/>
    </source>
</evidence>